<evidence type="ECO:0000256" key="4">
    <source>
        <dbReference type="ARBA" id="ARBA00022692"/>
    </source>
</evidence>
<evidence type="ECO:0000259" key="11">
    <source>
        <dbReference type="PROSITE" id="PS51371"/>
    </source>
</evidence>
<dbReference type="InterPro" id="IPR000644">
    <property type="entry name" value="CBS_dom"/>
</dbReference>
<comment type="subcellular location">
    <subcellularLocation>
        <location evidence="1">Cell membrane</location>
        <topology evidence="1">Multi-pass membrane protein</topology>
    </subcellularLocation>
</comment>
<dbReference type="Pfam" id="PF00571">
    <property type="entry name" value="CBS"/>
    <property type="match status" value="1"/>
</dbReference>
<gene>
    <name evidence="12" type="primary">gldE</name>
    <name evidence="12" type="ORF">F0919_05785</name>
</gene>
<dbReference type="InterPro" id="IPR036318">
    <property type="entry name" value="FAD-bd_PCMH-like_sf"/>
</dbReference>
<dbReference type="NCBIfam" id="TIGR03520">
    <property type="entry name" value="GldE"/>
    <property type="match status" value="1"/>
</dbReference>
<evidence type="ECO:0000256" key="1">
    <source>
        <dbReference type="ARBA" id="ARBA00004651"/>
    </source>
</evidence>
<dbReference type="EMBL" id="VWSH01000001">
    <property type="protein sequence ID" value="KAA5537183.1"/>
    <property type="molecule type" value="Genomic_DNA"/>
</dbReference>
<dbReference type="InterPro" id="IPR002550">
    <property type="entry name" value="CNNM"/>
</dbReference>
<dbReference type="RefSeq" id="WP_150031759.1">
    <property type="nucleotide sequence ID" value="NZ_VWSH01000001.1"/>
</dbReference>
<reference evidence="12 13" key="1">
    <citation type="submission" date="2019-09" db="EMBL/GenBank/DDBJ databases">
        <title>Genome sequence and assembly of Taibaiella sp.</title>
        <authorList>
            <person name="Chhetri G."/>
        </authorList>
    </citation>
    <scope>NUCLEOTIDE SEQUENCE [LARGE SCALE GENOMIC DNA]</scope>
    <source>
        <strain evidence="12 13">KVB11</strain>
    </source>
</reference>
<dbReference type="PANTHER" id="PTHR22777:SF32">
    <property type="entry name" value="UPF0053 INNER MEMBRANE PROTEIN YFJD"/>
    <property type="match status" value="1"/>
</dbReference>
<evidence type="ECO:0000256" key="3">
    <source>
        <dbReference type="ARBA" id="ARBA00022475"/>
    </source>
</evidence>
<dbReference type="PANTHER" id="PTHR22777">
    <property type="entry name" value="HEMOLYSIN-RELATED"/>
    <property type="match status" value="1"/>
</dbReference>
<keyword evidence="5" id="KW-0677">Repeat</keyword>
<dbReference type="CDD" id="cd04590">
    <property type="entry name" value="CBS_pair_CorC_HlyC_assoc"/>
    <property type="match status" value="1"/>
</dbReference>
<name>A0A5M6CQD3_9BACT</name>
<proteinExistence type="inferred from homology"/>
<keyword evidence="8 10" id="KW-0472">Membrane</keyword>
<dbReference type="SUPFAM" id="SSF54631">
    <property type="entry name" value="CBS-domain pair"/>
    <property type="match status" value="1"/>
</dbReference>
<dbReference type="InterPro" id="IPR005170">
    <property type="entry name" value="Transptr-assoc_dom"/>
</dbReference>
<dbReference type="InterPro" id="IPR019862">
    <property type="entry name" value="Motility-assoc_prot_GldE"/>
</dbReference>
<dbReference type="Gene3D" id="3.30.465.10">
    <property type="match status" value="1"/>
</dbReference>
<protein>
    <submittedName>
        <fullName evidence="12">Gliding motility-associated protein GldE</fullName>
    </submittedName>
</protein>
<dbReference type="Proteomes" id="UP000323632">
    <property type="component" value="Unassembled WGS sequence"/>
</dbReference>
<dbReference type="AlphaFoldDB" id="A0A5M6CQD3"/>
<keyword evidence="7 9" id="KW-0129">CBS domain</keyword>
<dbReference type="InterPro" id="IPR046342">
    <property type="entry name" value="CBS_dom_sf"/>
</dbReference>
<dbReference type="Pfam" id="PF01595">
    <property type="entry name" value="CNNM"/>
    <property type="match status" value="1"/>
</dbReference>
<dbReference type="GO" id="GO:0005886">
    <property type="term" value="C:plasma membrane"/>
    <property type="evidence" value="ECO:0007669"/>
    <property type="project" value="UniProtKB-SubCell"/>
</dbReference>
<evidence type="ECO:0000256" key="6">
    <source>
        <dbReference type="ARBA" id="ARBA00022989"/>
    </source>
</evidence>
<dbReference type="Gene3D" id="3.10.580.10">
    <property type="entry name" value="CBS-domain"/>
    <property type="match status" value="1"/>
</dbReference>
<evidence type="ECO:0000256" key="10">
    <source>
        <dbReference type="SAM" id="Phobius"/>
    </source>
</evidence>
<evidence type="ECO:0000256" key="2">
    <source>
        <dbReference type="ARBA" id="ARBA00006337"/>
    </source>
</evidence>
<accession>A0A5M6CQD3</accession>
<feature type="transmembrane region" description="Helical" evidence="10">
    <location>
        <begin position="111"/>
        <end position="133"/>
    </location>
</feature>
<keyword evidence="4 10" id="KW-0812">Transmembrane</keyword>
<organism evidence="12 13">
    <name type="scientific">Taibaiella lutea</name>
    <dbReference type="NCBI Taxonomy" id="2608001"/>
    <lineage>
        <taxon>Bacteria</taxon>
        <taxon>Pseudomonadati</taxon>
        <taxon>Bacteroidota</taxon>
        <taxon>Chitinophagia</taxon>
        <taxon>Chitinophagales</taxon>
        <taxon>Chitinophagaceae</taxon>
        <taxon>Taibaiella</taxon>
    </lineage>
</organism>
<feature type="transmembrane region" description="Helical" evidence="10">
    <location>
        <begin position="25"/>
        <end position="49"/>
    </location>
</feature>
<evidence type="ECO:0000256" key="8">
    <source>
        <dbReference type="ARBA" id="ARBA00023136"/>
    </source>
</evidence>
<keyword evidence="13" id="KW-1185">Reference proteome</keyword>
<keyword evidence="6 10" id="KW-1133">Transmembrane helix</keyword>
<feature type="domain" description="CBS" evidence="11">
    <location>
        <begin position="289"/>
        <end position="346"/>
    </location>
</feature>
<dbReference type="SMART" id="SM01091">
    <property type="entry name" value="CorC_HlyC"/>
    <property type="match status" value="1"/>
</dbReference>
<evidence type="ECO:0000256" key="7">
    <source>
        <dbReference type="ARBA" id="ARBA00023122"/>
    </source>
</evidence>
<dbReference type="FunFam" id="3.10.580.10:FF:000002">
    <property type="entry name" value="Magnesium/cobalt efflux protein CorC"/>
    <property type="match status" value="1"/>
</dbReference>
<evidence type="ECO:0000256" key="5">
    <source>
        <dbReference type="ARBA" id="ARBA00022737"/>
    </source>
</evidence>
<feature type="transmembrane region" description="Helical" evidence="10">
    <location>
        <begin position="87"/>
        <end position="105"/>
    </location>
</feature>
<feature type="transmembrane region" description="Helical" evidence="10">
    <location>
        <begin position="145"/>
        <end position="164"/>
    </location>
</feature>
<dbReference type="InterPro" id="IPR016169">
    <property type="entry name" value="FAD-bd_PCMH_sub2"/>
</dbReference>
<dbReference type="Pfam" id="PF03471">
    <property type="entry name" value="CorC_HlyC"/>
    <property type="match status" value="1"/>
</dbReference>
<dbReference type="InterPro" id="IPR044751">
    <property type="entry name" value="Ion_transp-like_CBS"/>
</dbReference>
<sequence length="438" mass="50075">MNDFLPAVYLQAAPVILPATHVTGFIILILILLFLAAIAAGAEVAFFTLKVKDINYLKTKEQPGSRQAIQLLDDPELLFSTLRASKYTLAVAIILACNYMTKIFLPPQKNLLLSLAVNLVGITFLLLLFAEILPKVYARQNNVRLALFSAPIVKVMFSIFRPAAKMLTDSNEYSNRKKAQKKLLEMDSREFEETIELSMGHTATKEEVEIFKGIMKFGRITVKQIMHPRLDISAIRESWLFPKVREKILAAGYSRMPVYKNNIDEIAGMVYTKDFLPYTEIEDFDWHSLIRPAYFVHQYKLIEDLLHEFQESHNHFAIVVDEFGGTSGIVTLEDIMEEIIGDIKDEFDEEEMNYRKIDEENYIFEGKMLINDMCRVMGVSFETFEDVRGESDSLAGLVLEISGKFPTVNEKISYGKYDFTILSIEKLRIGRVKVEKAN</sequence>
<evidence type="ECO:0000313" key="13">
    <source>
        <dbReference type="Proteomes" id="UP000323632"/>
    </source>
</evidence>
<dbReference type="SUPFAM" id="SSF56176">
    <property type="entry name" value="FAD-binding/transporter-associated domain-like"/>
    <property type="match status" value="1"/>
</dbReference>
<dbReference type="GO" id="GO:0050660">
    <property type="term" value="F:flavin adenine dinucleotide binding"/>
    <property type="evidence" value="ECO:0007669"/>
    <property type="project" value="InterPro"/>
</dbReference>
<comment type="caution">
    <text evidence="12">The sequence shown here is derived from an EMBL/GenBank/DDBJ whole genome shotgun (WGS) entry which is preliminary data.</text>
</comment>
<comment type="similarity">
    <text evidence="2">Belongs to the UPF0053 family.</text>
</comment>
<evidence type="ECO:0000256" key="9">
    <source>
        <dbReference type="PROSITE-ProRule" id="PRU00703"/>
    </source>
</evidence>
<dbReference type="PROSITE" id="PS51371">
    <property type="entry name" value="CBS"/>
    <property type="match status" value="1"/>
</dbReference>
<evidence type="ECO:0000313" key="12">
    <source>
        <dbReference type="EMBL" id="KAA5537183.1"/>
    </source>
</evidence>
<keyword evidence="3" id="KW-1003">Cell membrane</keyword>